<evidence type="ECO:0000313" key="2">
    <source>
        <dbReference type="EMBL" id="SAM01752.1"/>
    </source>
</evidence>
<organism evidence="2">
    <name type="scientific">Absidia glauca</name>
    <name type="common">Pin mould</name>
    <dbReference type="NCBI Taxonomy" id="4829"/>
    <lineage>
        <taxon>Eukaryota</taxon>
        <taxon>Fungi</taxon>
        <taxon>Fungi incertae sedis</taxon>
        <taxon>Mucoromycota</taxon>
        <taxon>Mucoromycotina</taxon>
        <taxon>Mucoromycetes</taxon>
        <taxon>Mucorales</taxon>
        <taxon>Cunninghamellaceae</taxon>
        <taxon>Absidia</taxon>
    </lineage>
</organism>
<dbReference type="AlphaFoldDB" id="A0A168P4F4"/>
<dbReference type="SUPFAM" id="SSF53335">
    <property type="entry name" value="S-adenosyl-L-methionine-dependent methyltransferases"/>
    <property type="match status" value="1"/>
</dbReference>
<dbReference type="InParanoid" id="A0A168P4F4"/>
<accession>A0A168P4F4</accession>
<dbReference type="Proteomes" id="UP000078561">
    <property type="component" value="Unassembled WGS sequence"/>
</dbReference>
<dbReference type="OMA" id="WFLNRID"/>
<dbReference type="GO" id="GO:0016740">
    <property type="term" value="F:transferase activity"/>
    <property type="evidence" value="ECO:0007669"/>
    <property type="project" value="UniProtKB-KW"/>
</dbReference>
<dbReference type="OrthoDB" id="10017101at2759"/>
<sequence length="255" mass="28344">MSSKRTSLILQDFIDSRIKTNDQVRILEVGCGTGEFAHLLKAHYQDKIDLTAIDPSESSVTAAKIKTPHINFHPQGVLDCPDATYDMIICTKSLHHCGDLQKTVQRVYDLLAKGGILLAEELQPDRLDSASIIWLFDRVDLLTAAKQLNAEGLRPPHSTLADPTIPAEQRWNAFLQKRSCHPSSAVKAAVKAVFGANTEIRENTAFMHYYLPKFRLQDTEVGRSILKEFMKQEARALGNNTIVSLGFSIVASKSI</sequence>
<dbReference type="CDD" id="cd02440">
    <property type="entry name" value="AdoMet_MTases"/>
    <property type="match status" value="1"/>
</dbReference>
<dbReference type="PANTHER" id="PTHR43861">
    <property type="entry name" value="TRANS-ACONITATE 2-METHYLTRANSFERASE-RELATED"/>
    <property type="match status" value="1"/>
</dbReference>
<dbReference type="InterPro" id="IPR029063">
    <property type="entry name" value="SAM-dependent_MTases_sf"/>
</dbReference>
<keyword evidence="1" id="KW-0808">Transferase</keyword>
<reference evidence="2" key="1">
    <citation type="submission" date="2016-04" db="EMBL/GenBank/DDBJ databases">
        <authorList>
            <person name="Evans L.H."/>
            <person name="Alamgir A."/>
            <person name="Owens N."/>
            <person name="Weber N.D."/>
            <person name="Virtaneva K."/>
            <person name="Barbian K."/>
            <person name="Babar A."/>
            <person name="Rosenke K."/>
        </authorList>
    </citation>
    <scope>NUCLEOTIDE SEQUENCE [LARGE SCALE GENOMIC DNA]</scope>
    <source>
        <strain evidence="2">CBS 101.48</strain>
    </source>
</reference>
<dbReference type="Pfam" id="PF13489">
    <property type="entry name" value="Methyltransf_23"/>
    <property type="match status" value="1"/>
</dbReference>
<gene>
    <name evidence="2" type="primary">ABSGL_07501.1 scaffold 8890</name>
</gene>
<proteinExistence type="predicted"/>
<keyword evidence="3" id="KW-1185">Reference proteome</keyword>
<protein>
    <submittedName>
        <fullName evidence="2">Uncharacterized protein</fullName>
    </submittedName>
</protein>
<name>A0A168P4F4_ABSGL</name>
<dbReference type="EMBL" id="LT553587">
    <property type="protein sequence ID" value="SAM01752.1"/>
    <property type="molecule type" value="Genomic_DNA"/>
</dbReference>
<dbReference type="Gene3D" id="3.40.50.150">
    <property type="entry name" value="Vaccinia Virus protein VP39"/>
    <property type="match status" value="1"/>
</dbReference>
<evidence type="ECO:0000313" key="3">
    <source>
        <dbReference type="Proteomes" id="UP000078561"/>
    </source>
</evidence>
<evidence type="ECO:0000256" key="1">
    <source>
        <dbReference type="ARBA" id="ARBA00022679"/>
    </source>
</evidence>
<dbReference type="PANTHER" id="PTHR43861:SF3">
    <property type="entry name" value="PUTATIVE (AFU_ORTHOLOGUE AFUA_2G14390)-RELATED"/>
    <property type="match status" value="1"/>
</dbReference>